<dbReference type="Gene3D" id="1.10.238.10">
    <property type="entry name" value="EF-hand"/>
    <property type="match status" value="2"/>
</dbReference>
<feature type="domain" description="EF-hand" evidence="4">
    <location>
        <begin position="18"/>
        <end position="53"/>
    </location>
</feature>
<dbReference type="PROSITE" id="PS50222">
    <property type="entry name" value="EF_HAND_2"/>
    <property type="match status" value="3"/>
</dbReference>
<proteinExistence type="predicted"/>
<dbReference type="SMART" id="SM00054">
    <property type="entry name" value="EFh"/>
    <property type="match status" value="4"/>
</dbReference>
<dbReference type="InterPro" id="IPR018247">
    <property type="entry name" value="EF_Hand_1_Ca_BS"/>
</dbReference>
<organism evidence="5 6">
    <name type="scientific">Platanthera guangdongensis</name>
    <dbReference type="NCBI Taxonomy" id="2320717"/>
    <lineage>
        <taxon>Eukaryota</taxon>
        <taxon>Viridiplantae</taxon>
        <taxon>Streptophyta</taxon>
        <taxon>Embryophyta</taxon>
        <taxon>Tracheophyta</taxon>
        <taxon>Spermatophyta</taxon>
        <taxon>Magnoliopsida</taxon>
        <taxon>Liliopsida</taxon>
        <taxon>Asparagales</taxon>
        <taxon>Orchidaceae</taxon>
        <taxon>Orchidoideae</taxon>
        <taxon>Orchideae</taxon>
        <taxon>Orchidinae</taxon>
        <taxon>Platanthera</taxon>
    </lineage>
</organism>
<dbReference type="PANTHER" id="PTHR23050">
    <property type="entry name" value="CALCIUM BINDING PROTEIN"/>
    <property type="match status" value="1"/>
</dbReference>
<keyword evidence="2" id="KW-0106">Calcium</keyword>
<evidence type="ECO:0000256" key="1">
    <source>
        <dbReference type="ARBA" id="ARBA00022737"/>
    </source>
</evidence>
<evidence type="ECO:0000313" key="5">
    <source>
        <dbReference type="EMBL" id="KAK8963381.1"/>
    </source>
</evidence>
<keyword evidence="1" id="KW-0677">Repeat</keyword>
<dbReference type="EMBL" id="JBBWWR010000007">
    <property type="protein sequence ID" value="KAK8963381.1"/>
    <property type="molecule type" value="Genomic_DNA"/>
</dbReference>
<dbReference type="CDD" id="cd00051">
    <property type="entry name" value="EFh"/>
    <property type="match status" value="2"/>
</dbReference>
<comment type="caution">
    <text evidence="5">The sequence shown here is derived from an EMBL/GenBank/DDBJ whole genome shotgun (WGS) entry which is preliminary data.</text>
</comment>
<protein>
    <submittedName>
        <fullName evidence="5">Calcium-binding protein CML38</fullName>
    </submittedName>
</protein>
<dbReference type="InterPro" id="IPR002048">
    <property type="entry name" value="EF_hand_dom"/>
</dbReference>
<feature type="region of interest" description="Disordered" evidence="3">
    <location>
        <begin position="1"/>
        <end position="20"/>
    </location>
</feature>
<feature type="compositionally biased region" description="Low complexity" evidence="3">
    <location>
        <begin position="1"/>
        <end position="16"/>
    </location>
</feature>
<sequence>MVGGASETSSSSTDPTYPSPDPFEWIFRRFDKNQDGKISPEELRNFILLAGEEMSEEEAAAAAELVDSDGDGMLRLEDFVETAGGREGYEEERRSLRSAFRVYEMDGEDCITARSLRVALGRLGERRTVEECEIMIRRFDINGDGVLSFDEFQVMML</sequence>
<dbReference type="InterPro" id="IPR050145">
    <property type="entry name" value="Centrin_CML-like"/>
</dbReference>
<feature type="domain" description="EF-hand" evidence="4">
    <location>
        <begin position="54"/>
        <end position="89"/>
    </location>
</feature>
<gene>
    <name evidence="5" type="primary">CML38</name>
    <name evidence="5" type="ORF">KSP40_PGU002040</name>
</gene>
<keyword evidence="6" id="KW-1185">Reference proteome</keyword>
<dbReference type="Pfam" id="PF13499">
    <property type="entry name" value="EF-hand_7"/>
    <property type="match status" value="1"/>
</dbReference>
<dbReference type="Pfam" id="PF13833">
    <property type="entry name" value="EF-hand_8"/>
    <property type="match status" value="1"/>
</dbReference>
<evidence type="ECO:0000256" key="3">
    <source>
        <dbReference type="SAM" id="MobiDB-lite"/>
    </source>
</evidence>
<reference evidence="5 6" key="1">
    <citation type="journal article" date="2022" name="Nat. Plants">
        <title>Genomes of leafy and leafless Platanthera orchids illuminate the evolution of mycoheterotrophy.</title>
        <authorList>
            <person name="Li M.H."/>
            <person name="Liu K.W."/>
            <person name="Li Z."/>
            <person name="Lu H.C."/>
            <person name="Ye Q.L."/>
            <person name="Zhang D."/>
            <person name="Wang J.Y."/>
            <person name="Li Y.F."/>
            <person name="Zhong Z.M."/>
            <person name="Liu X."/>
            <person name="Yu X."/>
            <person name="Liu D.K."/>
            <person name="Tu X.D."/>
            <person name="Liu B."/>
            <person name="Hao Y."/>
            <person name="Liao X.Y."/>
            <person name="Jiang Y.T."/>
            <person name="Sun W.H."/>
            <person name="Chen J."/>
            <person name="Chen Y.Q."/>
            <person name="Ai Y."/>
            <person name="Zhai J.W."/>
            <person name="Wu S.S."/>
            <person name="Zhou Z."/>
            <person name="Hsiao Y.Y."/>
            <person name="Wu W.L."/>
            <person name="Chen Y.Y."/>
            <person name="Lin Y.F."/>
            <person name="Hsu J.L."/>
            <person name="Li C.Y."/>
            <person name="Wang Z.W."/>
            <person name="Zhao X."/>
            <person name="Zhong W.Y."/>
            <person name="Ma X.K."/>
            <person name="Ma L."/>
            <person name="Huang J."/>
            <person name="Chen G.Z."/>
            <person name="Huang M.Z."/>
            <person name="Huang L."/>
            <person name="Peng D.H."/>
            <person name="Luo Y.B."/>
            <person name="Zou S.Q."/>
            <person name="Chen S.P."/>
            <person name="Lan S."/>
            <person name="Tsai W.C."/>
            <person name="Van de Peer Y."/>
            <person name="Liu Z.J."/>
        </authorList>
    </citation>
    <scope>NUCLEOTIDE SEQUENCE [LARGE SCALE GENOMIC DNA]</scope>
    <source>
        <strain evidence="5">Lor288</strain>
    </source>
</reference>
<evidence type="ECO:0000256" key="2">
    <source>
        <dbReference type="ARBA" id="ARBA00022837"/>
    </source>
</evidence>
<feature type="domain" description="EF-hand" evidence="4">
    <location>
        <begin position="127"/>
        <end position="157"/>
    </location>
</feature>
<accession>A0ABR2MI39</accession>
<evidence type="ECO:0000259" key="4">
    <source>
        <dbReference type="PROSITE" id="PS50222"/>
    </source>
</evidence>
<dbReference type="SUPFAM" id="SSF47473">
    <property type="entry name" value="EF-hand"/>
    <property type="match status" value="1"/>
</dbReference>
<name>A0ABR2MI39_9ASPA</name>
<dbReference type="InterPro" id="IPR011992">
    <property type="entry name" value="EF-hand-dom_pair"/>
</dbReference>
<dbReference type="Proteomes" id="UP001412067">
    <property type="component" value="Unassembled WGS sequence"/>
</dbReference>
<evidence type="ECO:0000313" key="6">
    <source>
        <dbReference type="Proteomes" id="UP001412067"/>
    </source>
</evidence>
<dbReference type="PROSITE" id="PS00018">
    <property type="entry name" value="EF_HAND_1"/>
    <property type="match status" value="2"/>
</dbReference>